<evidence type="ECO:0000313" key="2">
    <source>
        <dbReference type="EMBL" id="EJT68082.1"/>
    </source>
</evidence>
<evidence type="ECO:0000313" key="4">
    <source>
        <dbReference type="Proteomes" id="UP000006039"/>
    </source>
</evidence>
<organism evidence="2">
    <name type="scientific">Gaeumannomyces tritici (strain R3-111a-1)</name>
    <name type="common">Wheat and barley take-all root rot fungus</name>
    <name type="synonym">Gaeumannomyces graminis var. tritici</name>
    <dbReference type="NCBI Taxonomy" id="644352"/>
    <lineage>
        <taxon>Eukaryota</taxon>
        <taxon>Fungi</taxon>
        <taxon>Dikarya</taxon>
        <taxon>Ascomycota</taxon>
        <taxon>Pezizomycotina</taxon>
        <taxon>Sordariomycetes</taxon>
        <taxon>Sordariomycetidae</taxon>
        <taxon>Magnaporthales</taxon>
        <taxon>Magnaporthaceae</taxon>
        <taxon>Gaeumannomyces</taxon>
    </lineage>
</organism>
<evidence type="ECO:0000313" key="3">
    <source>
        <dbReference type="EnsemblFungi" id="EJT68082"/>
    </source>
</evidence>
<reference evidence="3" key="5">
    <citation type="submission" date="2018-04" db="UniProtKB">
        <authorList>
            <consortium name="EnsemblFungi"/>
        </authorList>
    </citation>
    <scope>IDENTIFICATION</scope>
    <source>
        <strain evidence="3">R3-111a-1</strain>
    </source>
</reference>
<dbReference type="AlphaFoldDB" id="J8TZB0"/>
<proteinExistence type="predicted"/>
<reference evidence="2" key="3">
    <citation type="submission" date="2010-09" db="EMBL/GenBank/DDBJ databases">
        <title>Annotation of Gaeumannomyces graminis var. tritici R3-111a-1.</title>
        <authorList>
            <consortium name="The Broad Institute Genome Sequencing Platform"/>
            <person name="Ma L.-J."/>
            <person name="Dead R."/>
            <person name="Young S.K."/>
            <person name="Zeng Q."/>
            <person name="Gargeya S."/>
            <person name="Fitzgerald M."/>
            <person name="Haas B."/>
            <person name="Abouelleil A."/>
            <person name="Alvarado L."/>
            <person name="Arachchi H.M."/>
            <person name="Berlin A."/>
            <person name="Brown A."/>
            <person name="Chapman S.B."/>
            <person name="Chen Z."/>
            <person name="Dunbar C."/>
            <person name="Freedman E."/>
            <person name="Gearin G."/>
            <person name="Gellesch M."/>
            <person name="Goldberg J."/>
            <person name="Griggs A."/>
            <person name="Gujja S."/>
            <person name="Heiman D."/>
            <person name="Howarth C."/>
            <person name="Larson L."/>
            <person name="Lui A."/>
            <person name="MacDonald P.J.P."/>
            <person name="Mehta T."/>
            <person name="Montmayeur A."/>
            <person name="Murphy C."/>
            <person name="Neiman D."/>
            <person name="Pearson M."/>
            <person name="Priest M."/>
            <person name="Roberts A."/>
            <person name="Saif S."/>
            <person name="Shea T."/>
            <person name="Shenoy N."/>
            <person name="Sisk P."/>
            <person name="Stolte C."/>
            <person name="Sykes S."/>
            <person name="Yandava C."/>
            <person name="Wortman J."/>
            <person name="Nusbaum C."/>
            <person name="Birren B."/>
        </authorList>
    </citation>
    <scope>NUCLEOTIDE SEQUENCE</scope>
    <source>
        <strain evidence="2">R3-111a-1</strain>
    </source>
</reference>
<keyword evidence="1" id="KW-0472">Membrane</keyword>
<keyword evidence="1" id="KW-0812">Transmembrane</keyword>
<evidence type="ECO:0000256" key="1">
    <source>
        <dbReference type="SAM" id="Phobius"/>
    </source>
</evidence>
<dbReference type="EnsemblFungi" id="EJT68082">
    <property type="protein sequence ID" value="EJT68082"/>
    <property type="gene ID" value="GGTG_14339"/>
</dbReference>
<dbReference type="RefSeq" id="XP_009230530.1">
    <property type="nucleotide sequence ID" value="XM_009232266.1"/>
</dbReference>
<name>J8TZB0_GAET3</name>
<reference evidence="2" key="2">
    <citation type="submission" date="2010-07" db="EMBL/GenBank/DDBJ databases">
        <authorList>
            <consortium name="The Broad Institute Genome Sequencing Platform"/>
            <consortium name="Broad Institute Genome Sequencing Center for Infectious Disease"/>
            <person name="Ma L.-J."/>
            <person name="Dead R."/>
            <person name="Young S."/>
            <person name="Zeng Q."/>
            <person name="Koehrsen M."/>
            <person name="Alvarado L."/>
            <person name="Berlin A."/>
            <person name="Chapman S.B."/>
            <person name="Chen Z."/>
            <person name="Freedman E."/>
            <person name="Gellesch M."/>
            <person name="Goldberg J."/>
            <person name="Griggs A."/>
            <person name="Gujja S."/>
            <person name="Heilman E.R."/>
            <person name="Heiman D."/>
            <person name="Hepburn T."/>
            <person name="Howarth C."/>
            <person name="Jen D."/>
            <person name="Larson L."/>
            <person name="Mehta T."/>
            <person name="Neiman D."/>
            <person name="Pearson M."/>
            <person name="Roberts A."/>
            <person name="Saif S."/>
            <person name="Shea T."/>
            <person name="Shenoy N."/>
            <person name="Sisk P."/>
            <person name="Stolte C."/>
            <person name="Sykes S."/>
            <person name="Walk T."/>
            <person name="White J."/>
            <person name="Yandava C."/>
            <person name="Haas B."/>
            <person name="Nusbaum C."/>
            <person name="Birren B."/>
        </authorList>
    </citation>
    <scope>NUCLEOTIDE SEQUENCE</scope>
    <source>
        <strain evidence="2">R3-111a-1</strain>
    </source>
</reference>
<dbReference type="Proteomes" id="UP000006039">
    <property type="component" value="Unassembled WGS sequence"/>
</dbReference>
<feature type="transmembrane region" description="Helical" evidence="1">
    <location>
        <begin position="72"/>
        <end position="95"/>
    </location>
</feature>
<gene>
    <name evidence="3" type="primary">20354797</name>
    <name evidence="2" type="ORF">GGTG_14339</name>
</gene>
<dbReference type="EMBL" id="GL385663">
    <property type="protein sequence ID" value="EJT68082.1"/>
    <property type="molecule type" value="Genomic_DNA"/>
</dbReference>
<feature type="non-terminal residue" evidence="2">
    <location>
        <position position="1"/>
    </location>
</feature>
<keyword evidence="4" id="KW-1185">Reference proteome</keyword>
<protein>
    <submittedName>
        <fullName evidence="2 3">Uncharacterized protein</fullName>
    </submittedName>
</protein>
<dbReference type="GeneID" id="20354797"/>
<accession>J8TZB0</accession>
<reference evidence="3" key="4">
    <citation type="journal article" date="2015" name="G3 (Bethesda)">
        <title>Genome sequences of three phytopathogenic species of the Magnaporthaceae family of fungi.</title>
        <authorList>
            <person name="Okagaki L.H."/>
            <person name="Nunes C.C."/>
            <person name="Sailsbery J."/>
            <person name="Clay B."/>
            <person name="Brown D."/>
            <person name="John T."/>
            <person name="Oh Y."/>
            <person name="Young N."/>
            <person name="Fitzgerald M."/>
            <person name="Haas B.J."/>
            <person name="Zeng Q."/>
            <person name="Young S."/>
            <person name="Adiconis X."/>
            <person name="Fan L."/>
            <person name="Levin J.Z."/>
            <person name="Mitchell T.K."/>
            <person name="Okubara P.A."/>
            <person name="Farman M.L."/>
            <person name="Kohn L.M."/>
            <person name="Birren B."/>
            <person name="Ma L.-J."/>
            <person name="Dean R.A."/>
        </authorList>
    </citation>
    <scope>NUCLEOTIDE SEQUENCE</scope>
    <source>
        <strain evidence="3">R3-111a-1</strain>
    </source>
</reference>
<sequence length="197" mass="22642">VTRKLFGQYSIKKFGFLNSFAGAKLGFNKLFKKFRYLLGHFLKPFEKFNASFIINYVFAINTFGKPRTVIKAYWYTGVNGIILICLITKITVIKYRTFRIIILKKGQINKVLIIALLKINNFSRRERVTNIYIKQKKSSIRFGGKFIGIKSVAAAFVARFTLFFGESFFAAAVKTRRGVTGKTFAEVLKSCKRKKAR</sequence>
<dbReference type="STRING" id="644352.J8TZB0"/>
<dbReference type="VEuPathDB" id="FungiDB:GGTG_14339"/>
<reference evidence="4" key="1">
    <citation type="submission" date="2010-07" db="EMBL/GenBank/DDBJ databases">
        <title>The genome sequence of Gaeumannomyces graminis var. tritici strain R3-111a-1.</title>
        <authorList>
            <consortium name="The Broad Institute Genome Sequencing Platform"/>
            <person name="Ma L.-J."/>
            <person name="Dead R."/>
            <person name="Young S."/>
            <person name="Zeng Q."/>
            <person name="Koehrsen M."/>
            <person name="Alvarado L."/>
            <person name="Berlin A."/>
            <person name="Chapman S.B."/>
            <person name="Chen Z."/>
            <person name="Freedman E."/>
            <person name="Gellesch M."/>
            <person name="Goldberg J."/>
            <person name="Griggs A."/>
            <person name="Gujja S."/>
            <person name="Heilman E.R."/>
            <person name="Heiman D."/>
            <person name="Hepburn T."/>
            <person name="Howarth C."/>
            <person name="Jen D."/>
            <person name="Larson L."/>
            <person name="Mehta T."/>
            <person name="Neiman D."/>
            <person name="Pearson M."/>
            <person name="Roberts A."/>
            <person name="Saif S."/>
            <person name="Shea T."/>
            <person name="Shenoy N."/>
            <person name="Sisk P."/>
            <person name="Stolte C."/>
            <person name="Sykes S."/>
            <person name="Walk T."/>
            <person name="White J."/>
            <person name="Yandava C."/>
            <person name="Haas B."/>
            <person name="Nusbaum C."/>
            <person name="Birren B."/>
        </authorList>
    </citation>
    <scope>NUCLEOTIDE SEQUENCE [LARGE SCALE GENOMIC DNA]</scope>
    <source>
        <strain evidence="4">R3-111a-1</strain>
    </source>
</reference>
<keyword evidence="1" id="KW-1133">Transmembrane helix</keyword>